<dbReference type="AlphaFoldDB" id="A0A0D8ZW76"/>
<feature type="domain" description="PIN" evidence="1">
    <location>
        <begin position="6"/>
        <end position="121"/>
    </location>
</feature>
<organism evidence="2 3">
    <name type="scientific">Aliterella atlantica CENA595</name>
    <dbReference type="NCBI Taxonomy" id="1618023"/>
    <lineage>
        <taxon>Bacteria</taxon>
        <taxon>Bacillati</taxon>
        <taxon>Cyanobacteriota</taxon>
        <taxon>Cyanophyceae</taxon>
        <taxon>Chroococcidiopsidales</taxon>
        <taxon>Aliterellaceae</taxon>
        <taxon>Aliterella</taxon>
    </lineage>
</organism>
<evidence type="ECO:0000313" key="2">
    <source>
        <dbReference type="EMBL" id="KJH71486.1"/>
    </source>
</evidence>
<dbReference type="STRING" id="1618023.UH38_11820"/>
<dbReference type="InterPro" id="IPR029060">
    <property type="entry name" value="PIN-like_dom_sf"/>
</dbReference>
<accession>A0A0D8ZW76</accession>
<dbReference type="CDD" id="cd18683">
    <property type="entry name" value="PIN_VapC-like"/>
    <property type="match status" value="1"/>
</dbReference>
<keyword evidence="3" id="KW-1185">Reference proteome</keyword>
<protein>
    <submittedName>
        <fullName evidence="2">Twitching motility protein PilT</fullName>
    </submittedName>
</protein>
<dbReference type="PANTHER" id="PTHR39664">
    <property type="match status" value="1"/>
</dbReference>
<reference evidence="2 3" key="1">
    <citation type="submission" date="2015-02" db="EMBL/GenBank/DDBJ databases">
        <title>Draft genome of a novel marine cyanobacterium (Chroococcales) isolated from South Atlantic Ocean.</title>
        <authorList>
            <person name="Rigonato J."/>
            <person name="Alvarenga D.O."/>
            <person name="Branco L.H."/>
            <person name="Varani A.M."/>
            <person name="Brandini F.P."/>
            <person name="Fiore M.F."/>
        </authorList>
    </citation>
    <scope>NUCLEOTIDE SEQUENCE [LARGE SCALE GENOMIC DNA]</scope>
    <source>
        <strain evidence="2 3">CENA595</strain>
    </source>
</reference>
<proteinExistence type="predicted"/>
<comment type="caution">
    <text evidence="2">The sequence shown here is derived from an EMBL/GenBank/DDBJ whole genome shotgun (WGS) entry which is preliminary data.</text>
</comment>
<evidence type="ECO:0000259" key="1">
    <source>
        <dbReference type="Pfam" id="PF01850"/>
    </source>
</evidence>
<dbReference type="Gene3D" id="3.40.50.1010">
    <property type="entry name" value="5'-nuclease"/>
    <property type="match status" value="1"/>
</dbReference>
<dbReference type="Proteomes" id="UP000032452">
    <property type="component" value="Unassembled WGS sequence"/>
</dbReference>
<name>A0A0D8ZW76_9CYAN</name>
<sequence length="136" mass="15577">MPMIGLDTNVLVRYITRDNEQQWQKAVEIIESGQQCFIANIVLCELVWVLRGKPYQFSKDEILKTLEVMMQSADLKYENRTAVYQALQHTKQGRGDFSDYLIGTVARQLGCQEIVTFDKKLNGESGFQLLLQSPSI</sequence>
<dbReference type="InterPro" id="IPR002716">
    <property type="entry name" value="PIN_dom"/>
</dbReference>
<dbReference type="EMBL" id="JYON01000011">
    <property type="protein sequence ID" value="KJH71486.1"/>
    <property type="molecule type" value="Genomic_DNA"/>
</dbReference>
<gene>
    <name evidence="2" type="ORF">UH38_11820</name>
</gene>
<dbReference type="SUPFAM" id="SSF88723">
    <property type="entry name" value="PIN domain-like"/>
    <property type="match status" value="1"/>
</dbReference>
<dbReference type="PATRIC" id="fig|1618023.3.peg.4224"/>
<dbReference type="PANTHER" id="PTHR39664:SF2">
    <property type="entry name" value="NUCLEIC ACID-BINDING PROTEIN, CONTAINING PIN DOMAIN-RELATED"/>
    <property type="match status" value="1"/>
</dbReference>
<dbReference type="OrthoDB" id="32974at2"/>
<dbReference type="Pfam" id="PF01850">
    <property type="entry name" value="PIN"/>
    <property type="match status" value="1"/>
</dbReference>
<evidence type="ECO:0000313" key="3">
    <source>
        <dbReference type="Proteomes" id="UP000032452"/>
    </source>
</evidence>